<dbReference type="NCBIfam" id="TIGR00756">
    <property type="entry name" value="PPR"/>
    <property type="match status" value="5"/>
</dbReference>
<dbReference type="InterPro" id="IPR046849">
    <property type="entry name" value="E2_motif"/>
</dbReference>
<feature type="repeat" description="PPR" evidence="3">
    <location>
        <begin position="199"/>
        <end position="233"/>
    </location>
</feature>
<dbReference type="Gene3D" id="1.25.40.10">
    <property type="entry name" value="Tetratricopeptide repeat domain"/>
    <property type="match status" value="4"/>
</dbReference>
<dbReference type="Pfam" id="PF13041">
    <property type="entry name" value="PPR_2"/>
    <property type="match status" value="3"/>
</dbReference>
<accession>A0ABY9BSS5</accession>
<dbReference type="PANTHER" id="PTHR47926:SF347">
    <property type="entry name" value="PENTATRICOPEPTIDE REPEAT-CONTAINING PROTEIN"/>
    <property type="match status" value="1"/>
</dbReference>
<evidence type="ECO:0000313" key="6">
    <source>
        <dbReference type="Proteomes" id="UP001227230"/>
    </source>
</evidence>
<evidence type="ECO:0000256" key="1">
    <source>
        <dbReference type="ARBA" id="ARBA00006643"/>
    </source>
</evidence>
<dbReference type="InterPro" id="IPR002885">
    <property type="entry name" value="PPR_rpt"/>
</dbReference>
<dbReference type="PROSITE" id="PS51375">
    <property type="entry name" value="PPR"/>
    <property type="match status" value="5"/>
</dbReference>
<dbReference type="EMBL" id="CP126651">
    <property type="protein sequence ID" value="WJZ85866.1"/>
    <property type="molecule type" value="Genomic_DNA"/>
</dbReference>
<keyword evidence="6" id="KW-1185">Reference proteome</keyword>
<evidence type="ECO:0000259" key="4">
    <source>
        <dbReference type="Pfam" id="PF14432"/>
    </source>
</evidence>
<dbReference type="InterPro" id="IPR011990">
    <property type="entry name" value="TPR-like_helical_dom_sf"/>
</dbReference>
<keyword evidence="2" id="KW-0677">Repeat</keyword>
<reference evidence="5 6" key="1">
    <citation type="journal article" date="2023" name="Hortic Res">
        <title>The complete reference genome for grapevine (Vitis vinifera L.) genetics and breeding.</title>
        <authorList>
            <person name="Shi X."/>
            <person name="Cao S."/>
            <person name="Wang X."/>
            <person name="Huang S."/>
            <person name="Wang Y."/>
            <person name="Liu Z."/>
            <person name="Liu W."/>
            <person name="Leng X."/>
            <person name="Peng Y."/>
            <person name="Wang N."/>
            <person name="Wang Y."/>
            <person name="Ma Z."/>
            <person name="Xu X."/>
            <person name="Zhang F."/>
            <person name="Xue H."/>
            <person name="Zhong H."/>
            <person name="Wang Y."/>
            <person name="Zhang K."/>
            <person name="Velt A."/>
            <person name="Avia K."/>
            <person name="Holtgrawe D."/>
            <person name="Grimplet J."/>
            <person name="Matus J.T."/>
            <person name="Ware D."/>
            <person name="Wu X."/>
            <person name="Wang H."/>
            <person name="Liu C."/>
            <person name="Fang Y."/>
            <person name="Rustenholz C."/>
            <person name="Cheng Z."/>
            <person name="Xiao H."/>
            <person name="Zhou Y."/>
        </authorList>
    </citation>
    <scope>NUCLEOTIDE SEQUENCE [LARGE SCALE GENOMIC DNA]</scope>
    <source>
        <strain evidence="6">cv. Pinot noir / PN40024</strain>
        <tissue evidence="5">Leaf</tissue>
    </source>
</reference>
<evidence type="ECO:0000256" key="2">
    <source>
        <dbReference type="ARBA" id="ARBA00022737"/>
    </source>
</evidence>
<dbReference type="Pfam" id="PF20430">
    <property type="entry name" value="Eplus_motif"/>
    <property type="match status" value="1"/>
</dbReference>
<comment type="similarity">
    <text evidence="1">Belongs to the PPR family. PCMP-H subfamily.</text>
</comment>
<name>A0ABY9BSS5_VITVI</name>
<sequence>MKWGYCYLSPGVSFVRCPQIFSVISITKKIPITPKSYWYSSSTFSDSMNYPNSEVLHAKLIKNGCVGIRGNHLLNLYAKSQNLEQAHKMFEEIPQTDVFSWTVLISGFARIGLSADVLGLFTKMQDQGVCPNQFTLSIVLKSCSSNVNDSRIGKGIHGWILRNGLDLDAVLNNSILDYYVKCRCFGYAEKLFGLMAEKDTVSWNIMMSSYLQIGDMQKSVDLFRQLPGKDAASWNTMIDGLMRNGCERVALELLYKMVAAGPAFNKLTFSIALVLASSLSVLGLGKQIHTQVLKVGVLDDGFVRNSLIDMYCKCGEMEKASVIFKHLPQESSMMNSEESCDDAVVESVSWSSMVSGYVQNGRFEDALKTFSFMICSQVEVDKFTLTSVVSACASAGVLELGRQVHGYIQKIGHGLDVFLGSSIIDMYVKCGSLNDAWLIFNQAKDRNVVLWTSMISGCALHGQGREAVRLFELMINEGITPNEVSFVGVLTACSHAGLLEEGCKYFRLMREVYGIRPGAEHFTCMVDLYGRAGRLNEIKEFIHNNAISKLSSVWRSFLSSCRVHKNIEMGIWVCKKLLELEPFDAGPYILFSSICATEHRWEEAAKIRSLMQQRGVKKNPSQSWIQLKNQVHSFVMGDRSHPQDTKIYSYLDELIGRLKEIGYSTDVTPVMQDVEQEQRQVLLGYHSEKLAIAYGIISTAPGTPIRVMKNLRVCIDCHNFIKYASELLGREIIIRDIHRFHHFKHGHCSCADYW</sequence>
<feature type="repeat" description="PPR" evidence="3">
    <location>
        <begin position="300"/>
        <end position="334"/>
    </location>
</feature>
<evidence type="ECO:0000256" key="3">
    <source>
        <dbReference type="PROSITE-ProRule" id="PRU00708"/>
    </source>
</evidence>
<dbReference type="InterPro" id="IPR046960">
    <property type="entry name" value="PPR_At4g14850-like_plant"/>
</dbReference>
<protein>
    <recommendedName>
        <fullName evidence="4">DYW domain-containing protein</fullName>
    </recommendedName>
</protein>
<dbReference type="Pfam" id="PF20431">
    <property type="entry name" value="E_motif"/>
    <property type="match status" value="1"/>
</dbReference>
<evidence type="ECO:0000313" key="5">
    <source>
        <dbReference type="EMBL" id="WJZ85866.1"/>
    </source>
</evidence>
<feature type="domain" description="DYW" evidence="4">
    <location>
        <begin position="662"/>
        <end position="754"/>
    </location>
</feature>
<proteinExistence type="inferred from homology"/>
<dbReference type="Pfam" id="PF14432">
    <property type="entry name" value="DYW_deaminase"/>
    <property type="match status" value="1"/>
</dbReference>
<dbReference type="PANTHER" id="PTHR47926">
    <property type="entry name" value="PENTATRICOPEPTIDE REPEAT-CONTAINING PROTEIN"/>
    <property type="match status" value="1"/>
</dbReference>
<feature type="repeat" description="PPR" evidence="3">
    <location>
        <begin position="447"/>
        <end position="481"/>
    </location>
</feature>
<dbReference type="Proteomes" id="UP001227230">
    <property type="component" value="Chromosome 4"/>
</dbReference>
<organism evidence="5 6">
    <name type="scientific">Vitis vinifera</name>
    <name type="common">Grape</name>
    <dbReference type="NCBI Taxonomy" id="29760"/>
    <lineage>
        <taxon>Eukaryota</taxon>
        <taxon>Viridiplantae</taxon>
        <taxon>Streptophyta</taxon>
        <taxon>Embryophyta</taxon>
        <taxon>Tracheophyta</taxon>
        <taxon>Spermatophyta</taxon>
        <taxon>Magnoliopsida</taxon>
        <taxon>eudicotyledons</taxon>
        <taxon>Gunneridae</taxon>
        <taxon>Pentapetalae</taxon>
        <taxon>rosids</taxon>
        <taxon>Vitales</taxon>
        <taxon>Vitaceae</taxon>
        <taxon>Viteae</taxon>
        <taxon>Vitis</taxon>
    </lineage>
</organism>
<dbReference type="InterPro" id="IPR032867">
    <property type="entry name" value="DYW_dom"/>
</dbReference>
<dbReference type="InterPro" id="IPR046848">
    <property type="entry name" value="E_motif"/>
</dbReference>
<gene>
    <name evidence="5" type="ORF">VitviT2T_005379</name>
</gene>
<feature type="repeat" description="PPR" evidence="3">
    <location>
        <begin position="97"/>
        <end position="131"/>
    </location>
</feature>
<dbReference type="Pfam" id="PF01535">
    <property type="entry name" value="PPR"/>
    <property type="match status" value="4"/>
</dbReference>
<feature type="repeat" description="PPR" evidence="3">
    <location>
        <begin position="346"/>
        <end position="380"/>
    </location>
</feature>